<keyword evidence="9" id="KW-1006">Bacterial flagellum protein export</keyword>
<dbReference type="PANTHER" id="PTHR34982:SF1">
    <property type="entry name" value="FLAGELLAR ASSEMBLY PROTEIN FLIH"/>
    <property type="match status" value="1"/>
</dbReference>
<feature type="domain" description="Flagellar assembly protein FliH/Type III secretion system HrpE" evidence="11">
    <location>
        <begin position="114"/>
        <end position="238"/>
    </location>
</feature>
<keyword evidence="7" id="KW-1005">Bacterial flagellum biogenesis</keyword>
<evidence type="ECO:0000256" key="5">
    <source>
        <dbReference type="ARBA" id="ARBA00022448"/>
    </source>
</evidence>
<proteinExistence type="inferred from homology"/>
<evidence type="ECO:0000256" key="10">
    <source>
        <dbReference type="SAM" id="MobiDB-lite"/>
    </source>
</evidence>
<evidence type="ECO:0000256" key="6">
    <source>
        <dbReference type="ARBA" id="ARBA00022490"/>
    </source>
</evidence>
<dbReference type="InterPro" id="IPR018035">
    <property type="entry name" value="Flagellar_FliH/T3SS_HrpE"/>
</dbReference>
<evidence type="ECO:0000256" key="3">
    <source>
        <dbReference type="ARBA" id="ARBA00006602"/>
    </source>
</evidence>
<feature type="region of interest" description="Disordered" evidence="10">
    <location>
        <begin position="1"/>
        <end position="40"/>
    </location>
</feature>
<keyword evidence="8" id="KW-0653">Protein transport</keyword>
<dbReference type="InterPro" id="IPR051472">
    <property type="entry name" value="T3SS_Stator/FliH"/>
</dbReference>
<evidence type="ECO:0000256" key="7">
    <source>
        <dbReference type="ARBA" id="ARBA00022795"/>
    </source>
</evidence>
<dbReference type="NCBIfam" id="NF004270">
    <property type="entry name" value="PRK05687.2-1"/>
    <property type="match status" value="1"/>
</dbReference>
<dbReference type="PANTHER" id="PTHR34982">
    <property type="entry name" value="YOP PROTEINS TRANSLOCATION PROTEIN L"/>
    <property type="match status" value="1"/>
</dbReference>
<keyword evidence="6" id="KW-0963">Cytoplasm</keyword>
<keyword evidence="12" id="KW-0966">Cell projection</keyword>
<dbReference type="RefSeq" id="WP_131257340.1">
    <property type="nucleotide sequence ID" value="NZ_JBHSUS010000001.1"/>
</dbReference>
<dbReference type="Proteomes" id="UP001596364">
    <property type="component" value="Unassembled WGS sequence"/>
</dbReference>
<comment type="caution">
    <text evidence="12">The sequence shown here is derived from an EMBL/GenBank/DDBJ whole genome shotgun (WGS) entry which is preliminary data.</text>
</comment>
<dbReference type="PRINTS" id="PR01003">
    <property type="entry name" value="FLGFLIH"/>
</dbReference>
<dbReference type="Pfam" id="PF02108">
    <property type="entry name" value="FliH"/>
    <property type="match status" value="1"/>
</dbReference>
<name>A0ABW1XJQ5_9ALTE</name>
<keyword evidence="5" id="KW-0813">Transport</keyword>
<evidence type="ECO:0000256" key="2">
    <source>
        <dbReference type="ARBA" id="ARBA00004496"/>
    </source>
</evidence>
<comment type="subcellular location">
    <subcellularLocation>
        <location evidence="2">Cytoplasm</location>
    </subcellularLocation>
</comment>
<comment type="function">
    <text evidence="1">Needed for flagellar regrowth and assembly.</text>
</comment>
<accession>A0ABW1XJQ5</accession>
<organism evidence="12 13">
    <name type="scientific">Pseudobowmanella zhangzhouensis</name>
    <dbReference type="NCBI Taxonomy" id="1537679"/>
    <lineage>
        <taxon>Bacteria</taxon>
        <taxon>Pseudomonadati</taxon>
        <taxon>Pseudomonadota</taxon>
        <taxon>Gammaproteobacteria</taxon>
        <taxon>Alteromonadales</taxon>
        <taxon>Alteromonadaceae</taxon>
    </lineage>
</organism>
<protein>
    <recommendedName>
        <fullName evidence="4">Flagellar assembly protein FliH</fullName>
    </recommendedName>
</protein>
<sequence>MSEHPFKSWHLPELDDADTPKQPRTNALNKTPGWTFEPPEQQEQLDVQMPTAEEIEAIRQAAWEEGRKEGLAEGKAEGRKQGYDEGLQQGTEEGISQGTEQGLAAAKEQIDALHTQLSGLINNLQKPVASVDKRVEQELVKLAVSLARAVLRIEPTINQDVLLQALNEAIKVLPVAEQHYQLRLHPDDVALLTGHFGAEYIEQHHWHIIEAPEISRGGVDVVTNSNAVDLSIERRCRDILDKFLLDNGLGGE</sequence>
<keyword evidence="12" id="KW-0282">Flagellum</keyword>
<evidence type="ECO:0000256" key="4">
    <source>
        <dbReference type="ARBA" id="ARBA00016507"/>
    </source>
</evidence>
<evidence type="ECO:0000313" key="12">
    <source>
        <dbReference type="EMBL" id="MFC6439367.1"/>
    </source>
</evidence>
<evidence type="ECO:0000259" key="11">
    <source>
        <dbReference type="Pfam" id="PF02108"/>
    </source>
</evidence>
<evidence type="ECO:0000256" key="8">
    <source>
        <dbReference type="ARBA" id="ARBA00022927"/>
    </source>
</evidence>
<evidence type="ECO:0000313" key="13">
    <source>
        <dbReference type="Proteomes" id="UP001596364"/>
    </source>
</evidence>
<feature type="compositionally biased region" description="Basic and acidic residues" evidence="10">
    <location>
        <begin position="1"/>
        <end position="21"/>
    </location>
</feature>
<keyword evidence="13" id="KW-1185">Reference proteome</keyword>
<reference evidence="13" key="1">
    <citation type="journal article" date="2019" name="Int. J. Syst. Evol. Microbiol.">
        <title>The Global Catalogue of Microorganisms (GCM) 10K type strain sequencing project: providing services to taxonomists for standard genome sequencing and annotation.</title>
        <authorList>
            <consortium name="The Broad Institute Genomics Platform"/>
            <consortium name="The Broad Institute Genome Sequencing Center for Infectious Disease"/>
            <person name="Wu L."/>
            <person name="Ma J."/>
        </authorList>
    </citation>
    <scope>NUCLEOTIDE SEQUENCE [LARGE SCALE GENOMIC DNA]</scope>
    <source>
        <strain evidence="13">CGMCC 1.16031</strain>
    </source>
</reference>
<gene>
    <name evidence="12" type="primary">fliH</name>
    <name evidence="12" type="ORF">ACFP85_04285</name>
</gene>
<dbReference type="InterPro" id="IPR000563">
    <property type="entry name" value="Flag_FliH"/>
</dbReference>
<comment type="similarity">
    <text evidence="3">Belongs to the FliH family.</text>
</comment>
<keyword evidence="12" id="KW-0969">Cilium</keyword>
<evidence type="ECO:0000256" key="1">
    <source>
        <dbReference type="ARBA" id="ARBA00003041"/>
    </source>
</evidence>
<evidence type="ECO:0000256" key="9">
    <source>
        <dbReference type="ARBA" id="ARBA00023225"/>
    </source>
</evidence>
<dbReference type="EMBL" id="JBHSUS010000001">
    <property type="protein sequence ID" value="MFC6439367.1"/>
    <property type="molecule type" value="Genomic_DNA"/>
</dbReference>